<gene>
    <name evidence="1" type="ORF">JG688_00015507</name>
</gene>
<protein>
    <recommendedName>
        <fullName evidence="3">RxLR effector protein</fullName>
    </recommendedName>
</protein>
<dbReference type="AlphaFoldDB" id="A0A8J5LWT4"/>
<proteinExistence type="predicted"/>
<accession>A0A8J5LWT4</accession>
<name>A0A8J5LWT4_9STRA</name>
<dbReference type="Proteomes" id="UP000709295">
    <property type="component" value="Unassembled WGS sequence"/>
</dbReference>
<dbReference type="EMBL" id="JAENGY010001694">
    <property type="protein sequence ID" value="KAG6947515.1"/>
    <property type="molecule type" value="Genomic_DNA"/>
</dbReference>
<comment type="caution">
    <text evidence="1">The sequence shown here is derived from an EMBL/GenBank/DDBJ whole genome shotgun (WGS) entry which is preliminary data.</text>
</comment>
<evidence type="ECO:0008006" key="3">
    <source>
        <dbReference type="Google" id="ProtNLM"/>
    </source>
</evidence>
<evidence type="ECO:0000313" key="2">
    <source>
        <dbReference type="Proteomes" id="UP000709295"/>
    </source>
</evidence>
<evidence type="ECO:0000313" key="1">
    <source>
        <dbReference type="EMBL" id="KAG6947515.1"/>
    </source>
</evidence>
<reference evidence="1" key="1">
    <citation type="submission" date="2021-01" db="EMBL/GenBank/DDBJ databases">
        <title>Phytophthora aleatoria, a newly-described species from Pinus radiata is distinct from Phytophthora cactorum isolates based on comparative genomics.</title>
        <authorList>
            <person name="Mcdougal R."/>
            <person name="Panda P."/>
            <person name="Williams N."/>
            <person name="Studholme D.J."/>
        </authorList>
    </citation>
    <scope>NUCLEOTIDE SEQUENCE</scope>
    <source>
        <strain evidence="1">NZFS 4037</strain>
    </source>
</reference>
<sequence>MAKSYDDKSLWNLLTDTKNVESTKEMARNLQVALLNKWLGDKKPQQDVFKALGVGGTPGHPNTDLQNVPQRQHRQHVVLAHTVGQEG</sequence>
<keyword evidence="2" id="KW-1185">Reference proteome</keyword>
<organism evidence="1 2">
    <name type="scientific">Phytophthora aleatoria</name>
    <dbReference type="NCBI Taxonomy" id="2496075"/>
    <lineage>
        <taxon>Eukaryota</taxon>
        <taxon>Sar</taxon>
        <taxon>Stramenopiles</taxon>
        <taxon>Oomycota</taxon>
        <taxon>Peronosporomycetes</taxon>
        <taxon>Peronosporales</taxon>
        <taxon>Peronosporaceae</taxon>
        <taxon>Phytophthora</taxon>
    </lineage>
</organism>